<dbReference type="Proteomes" id="UP001154078">
    <property type="component" value="Chromosome 5"/>
</dbReference>
<keyword evidence="2" id="KW-0732">Signal</keyword>
<feature type="region of interest" description="Disordered" evidence="1">
    <location>
        <begin position="32"/>
        <end position="69"/>
    </location>
</feature>
<gene>
    <name evidence="3" type="ORF">MELIAE_LOCUS7980</name>
</gene>
<evidence type="ECO:0000313" key="4">
    <source>
        <dbReference type="Proteomes" id="UP001154078"/>
    </source>
</evidence>
<proteinExistence type="predicted"/>
<protein>
    <submittedName>
        <fullName evidence="3">Uncharacterized protein</fullName>
    </submittedName>
</protein>
<dbReference type="EMBL" id="OV121136">
    <property type="protein sequence ID" value="CAH0557212.1"/>
    <property type="molecule type" value="Genomic_DNA"/>
</dbReference>
<dbReference type="OrthoDB" id="6773471at2759"/>
<feature type="signal peptide" evidence="2">
    <location>
        <begin position="1"/>
        <end position="21"/>
    </location>
</feature>
<name>A0A9P0FJ65_BRAAE</name>
<evidence type="ECO:0000256" key="2">
    <source>
        <dbReference type="SAM" id="SignalP"/>
    </source>
</evidence>
<reference evidence="3" key="1">
    <citation type="submission" date="2021-12" db="EMBL/GenBank/DDBJ databases">
        <authorList>
            <person name="King R."/>
        </authorList>
    </citation>
    <scope>NUCLEOTIDE SEQUENCE</scope>
</reference>
<evidence type="ECO:0000313" key="3">
    <source>
        <dbReference type="EMBL" id="CAH0557212.1"/>
    </source>
</evidence>
<evidence type="ECO:0000256" key="1">
    <source>
        <dbReference type="SAM" id="MobiDB-lite"/>
    </source>
</evidence>
<organism evidence="3 4">
    <name type="scientific">Brassicogethes aeneus</name>
    <name type="common">Rape pollen beetle</name>
    <name type="synonym">Meligethes aeneus</name>
    <dbReference type="NCBI Taxonomy" id="1431903"/>
    <lineage>
        <taxon>Eukaryota</taxon>
        <taxon>Metazoa</taxon>
        <taxon>Ecdysozoa</taxon>
        <taxon>Arthropoda</taxon>
        <taxon>Hexapoda</taxon>
        <taxon>Insecta</taxon>
        <taxon>Pterygota</taxon>
        <taxon>Neoptera</taxon>
        <taxon>Endopterygota</taxon>
        <taxon>Coleoptera</taxon>
        <taxon>Polyphaga</taxon>
        <taxon>Cucujiformia</taxon>
        <taxon>Nitidulidae</taxon>
        <taxon>Meligethinae</taxon>
        <taxon>Brassicogethes</taxon>
    </lineage>
</organism>
<keyword evidence="4" id="KW-1185">Reference proteome</keyword>
<dbReference type="AlphaFoldDB" id="A0A9P0FJ65"/>
<sequence>MAYKTFYLAITLLGFATLTSTKPIMVTFGTNQGPIVPRQKSPSSLEPRNIVARSPAPVSEDNEDLPNPSVYKPLVPHQYRTKLLSVRVPPNLVLGTPLDQKYTPSLQKYNLQKKQQQGRSLGTDYTGPHIFEKQGYEFYENKPKTTLQPSVRYVKPQYFQQLQQNYDNPNNKYVPQIGIIYSGGVRYYVPQFVPLYQHQQQIQQQKDENSIYDHPNEKVYY</sequence>
<accession>A0A9P0FJ65</accession>
<feature type="chain" id="PRO_5040167675" evidence="2">
    <location>
        <begin position="22"/>
        <end position="221"/>
    </location>
</feature>